<evidence type="ECO:0000313" key="4">
    <source>
        <dbReference type="EMBL" id="GAG13482.1"/>
    </source>
</evidence>
<comment type="caution">
    <text evidence="4">The sequence shown here is derived from an EMBL/GenBank/DDBJ whole genome shotgun (WGS) entry which is preliminary data.</text>
</comment>
<dbReference type="GO" id="GO:0000104">
    <property type="term" value="F:succinate dehydrogenase activity"/>
    <property type="evidence" value="ECO:0007669"/>
    <property type="project" value="TreeGrafter"/>
</dbReference>
<dbReference type="InterPro" id="IPR003953">
    <property type="entry name" value="FAD-dep_OxRdtase_2_FAD-bd"/>
</dbReference>
<dbReference type="PANTHER" id="PTHR11632:SF73">
    <property type="entry name" value="BLR3196 PROTEIN"/>
    <property type="match status" value="1"/>
</dbReference>
<dbReference type="Gene3D" id="3.50.50.60">
    <property type="entry name" value="FAD/NAD(P)-binding domain"/>
    <property type="match status" value="1"/>
</dbReference>
<keyword evidence="2" id="KW-0560">Oxidoreductase</keyword>
<dbReference type="InterPro" id="IPR036188">
    <property type="entry name" value="FAD/NAD-bd_sf"/>
</dbReference>
<dbReference type="PANTHER" id="PTHR11632">
    <property type="entry name" value="SUCCINATE DEHYDROGENASE 2 FLAVOPROTEIN SUBUNIT"/>
    <property type="match status" value="1"/>
</dbReference>
<organism evidence="4">
    <name type="scientific">marine sediment metagenome</name>
    <dbReference type="NCBI Taxonomy" id="412755"/>
    <lineage>
        <taxon>unclassified sequences</taxon>
        <taxon>metagenomes</taxon>
        <taxon>ecological metagenomes</taxon>
    </lineage>
</organism>
<gene>
    <name evidence="4" type="ORF">S01H1_35805</name>
</gene>
<evidence type="ECO:0000259" key="3">
    <source>
        <dbReference type="Pfam" id="PF00890"/>
    </source>
</evidence>
<dbReference type="GO" id="GO:0050660">
    <property type="term" value="F:flavin adenine dinucleotide binding"/>
    <property type="evidence" value="ECO:0007669"/>
    <property type="project" value="TreeGrafter"/>
</dbReference>
<proteinExistence type="predicted"/>
<dbReference type="Pfam" id="PF00890">
    <property type="entry name" value="FAD_binding_2"/>
    <property type="match status" value="1"/>
</dbReference>
<keyword evidence="1" id="KW-0285">Flavoprotein</keyword>
<dbReference type="GO" id="GO:0009061">
    <property type="term" value="P:anaerobic respiration"/>
    <property type="evidence" value="ECO:0007669"/>
    <property type="project" value="TreeGrafter"/>
</dbReference>
<evidence type="ECO:0000256" key="2">
    <source>
        <dbReference type="ARBA" id="ARBA00023002"/>
    </source>
</evidence>
<dbReference type="EMBL" id="BARS01022388">
    <property type="protein sequence ID" value="GAG13482.1"/>
    <property type="molecule type" value="Genomic_DNA"/>
</dbReference>
<dbReference type="AlphaFoldDB" id="X0VQS5"/>
<dbReference type="InterPro" id="IPR030664">
    <property type="entry name" value="SdhA/FrdA/AprA"/>
</dbReference>
<dbReference type="SUPFAM" id="SSF51905">
    <property type="entry name" value="FAD/NAD(P)-binding domain"/>
    <property type="match status" value="1"/>
</dbReference>
<protein>
    <recommendedName>
        <fullName evidence="3">FAD-dependent oxidoreductase 2 FAD-binding domain-containing protein</fullName>
    </recommendedName>
</protein>
<feature type="non-terminal residue" evidence="4">
    <location>
        <position position="271"/>
    </location>
</feature>
<accession>X0VQS5</accession>
<evidence type="ECO:0000256" key="1">
    <source>
        <dbReference type="ARBA" id="ARBA00022630"/>
    </source>
</evidence>
<feature type="non-terminal residue" evidence="4">
    <location>
        <position position="1"/>
    </location>
</feature>
<dbReference type="GO" id="GO:0009055">
    <property type="term" value="F:electron transfer activity"/>
    <property type="evidence" value="ECO:0007669"/>
    <property type="project" value="TreeGrafter"/>
</dbReference>
<sequence length="271" mass="29579">LKVIPVETDVLVIGGGLAGCMAAIKASEEEGVRVTLVDKSNTMRSGCAASGIDHTWAYFPPVHEKMGYTIDDMAEDHRQGTAYGFFRRDLFFLVAGTNFDRVLDLERWGVNFRYEDSKVPGKFRIVSQFHSVPTSFNFDGEPLKPTLAQEAKRRGVSIINRVQMIDLITTDGQISGAVGVNVRTGDIYFFKAKAVVLSSGRSNRLSRNPTGFDFNTRMPSPMSGDGTSMAIRAGLPIIGVEFLSNILGLGACGNYNPNYGDPRNTVQPAAR</sequence>
<name>X0VQS5_9ZZZZ</name>
<dbReference type="GO" id="GO:0005886">
    <property type="term" value="C:plasma membrane"/>
    <property type="evidence" value="ECO:0007669"/>
    <property type="project" value="TreeGrafter"/>
</dbReference>
<reference evidence="4" key="1">
    <citation type="journal article" date="2014" name="Front. Microbiol.">
        <title>High frequency of phylogenetically diverse reductive dehalogenase-homologous genes in deep subseafloor sedimentary metagenomes.</title>
        <authorList>
            <person name="Kawai M."/>
            <person name="Futagami T."/>
            <person name="Toyoda A."/>
            <person name="Takaki Y."/>
            <person name="Nishi S."/>
            <person name="Hori S."/>
            <person name="Arai W."/>
            <person name="Tsubouchi T."/>
            <person name="Morono Y."/>
            <person name="Uchiyama I."/>
            <person name="Ito T."/>
            <person name="Fujiyama A."/>
            <person name="Inagaki F."/>
            <person name="Takami H."/>
        </authorList>
    </citation>
    <scope>NUCLEOTIDE SEQUENCE</scope>
    <source>
        <strain evidence="4">Expedition CK06-06</strain>
    </source>
</reference>
<feature type="domain" description="FAD-dependent oxidoreductase 2 FAD-binding" evidence="3">
    <location>
        <begin position="9"/>
        <end position="242"/>
    </location>
</feature>